<keyword evidence="3" id="KW-1185">Reference proteome</keyword>
<organism evidence="2 3">
    <name type="scientific">Jannaschia helgolandensis</name>
    <dbReference type="NCBI Taxonomy" id="188906"/>
    <lineage>
        <taxon>Bacteria</taxon>
        <taxon>Pseudomonadati</taxon>
        <taxon>Pseudomonadota</taxon>
        <taxon>Alphaproteobacteria</taxon>
        <taxon>Rhodobacterales</taxon>
        <taxon>Roseobacteraceae</taxon>
        <taxon>Jannaschia</taxon>
    </lineage>
</organism>
<gene>
    <name evidence="2" type="ORF">SAMN04488526_0934</name>
</gene>
<dbReference type="EMBL" id="FNZQ01000001">
    <property type="protein sequence ID" value="SEK57811.1"/>
    <property type="molecule type" value="Genomic_DNA"/>
</dbReference>
<sequence>MSKEWIIDVLGDLRGFARANAMPVLADQLEEALVVAALEIAPSPGTQAGPDGAETGRHAGAVG</sequence>
<dbReference type="Proteomes" id="UP000199283">
    <property type="component" value="Unassembled WGS sequence"/>
</dbReference>
<dbReference type="RefSeq" id="WP_092760181.1">
    <property type="nucleotide sequence ID" value="NZ_CAXBJT010000047.1"/>
</dbReference>
<accession>A0A1H7I5J0</accession>
<dbReference type="AlphaFoldDB" id="A0A1H7I5J0"/>
<evidence type="ECO:0000256" key="1">
    <source>
        <dbReference type="SAM" id="MobiDB-lite"/>
    </source>
</evidence>
<feature type="region of interest" description="Disordered" evidence="1">
    <location>
        <begin position="43"/>
        <end position="63"/>
    </location>
</feature>
<evidence type="ECO:0000313" key="3">
    <source>
        <dbReference type="Proteomes" id="UP000199283"/>
    </source>
</evidence>
<proteinExistence type="predicted"/>
<name>A0A1H7I5J0_9RHOB</name>
<reference evidence="2 3" key="1">
    <citation type="submission" date="2016-10" db="EMBL/GenBank/DDBJ databases">
        <authorList>
            <person name="de Groot N.N."/>
        </authorList>
    </citation>
    <scope>NUCLEOTIDE SEQUENCE [LARGE SCALE GENOMIC DNA]</scope>
    <source>
        <strain evidence="2 3">DSM 14858</strain>
    </source>
</reference>
<evidence type="ECO:0000313" key="2">
    <source>
        <dbReference type="EMBL" id="SEK57811.1"/>
    </source>
</evidence>
<dbReference type="STRING" id="188906.SAMN04488526_0934"/>
<protein>
    <submittedName>
        <fullName evidence="2">Uncharacterized protein</fullName>
    </submittedName>
</protein>